<dbReference type="InterPro" id="IPR002701">
    <property type="entry name" value="CM_II_prokaryot"/>
</dbReference>
<evidence type="ECO:0000259" key="2">
    <source>
        <dbReference type="PROSITE" id="PS51168"/>
    </source>
</evidence>
<dbReference type="RefSeq" id="WP_126813639.1">
    <property type="nucleotide sequence ID" value="NZ_NGKC01000007.1"/>
</dbReference>
<name>A0A430AUJ4_9ENTE</name>
<dbReference type="Pfam" id="PF01817">
    <property type="entry name" value="CM_2"/>
    <property type="match status" value="1"/>
</dbReference>
<evidence type="ECO:0000313" key="4">
    <source>
        <dbReference type="Proteomes" id="UP000286773"/>
    </source>
</evidence>
<evidence type="ECO:0000313" key="3">
    <source>
        <dbReference type="EMBL" id="RSU11727.1"/>
    </source>
</evidence>
<reference evidence="3 4" key="1">
    <citation type="submission" date="2017-05" db="EMBL/GenBank/DDBJ databases">
        <title>Vagococcus spp. assemblies.</title>
        <authorList>
            <person name="Gulvik C.A."/>
        </authorList>
    </citation>
    <scope>NUCLEOTIDE SEQUENCE [LARGE SCALE GENOMIC DNA]</scope>
    <source>
        <strain evidence="3 4">LMG 24798</strain>
    </source>
</reference>
<dbReference type="SUPFAM" id="SSF48600">
    <property type="entry name" value="Chorismate mutase II"/>
    <property type="match status" value="1"/>
</dbReference>
<keyword evidence="1" id="KW-0413">Isomerase</keyword>
<dbReference type="InterPro" id="IPR011279">
    <property type="entry name" value="Chorismate_mutase_GmP"/>
</dbReference>
<dbReference type="PANTHER" id="PTHR38041:SF1">
    <property type="entry name" value="CHORISMATE MUTASE"/>
    <property type="match status" value="1"/>
</dbReference>
<dbReference type="PROSITE" id="PS51168">
    <property type="entry name" value="CHORISMATE_MUT_2"/>
    <property type="match status" value="1"/>
</dbReference>
<dbReference type="GO" id="GO:0004106">
    <property type="term" value="F:chorismate mutase activity"/>
    <property type="evidence" value="ECO:0007669"/>
    <property type="project" value="InterPro"/>
</dbReference>
<accession>A0A430AUJ4</accession>
<keyword evidence="4" id="KW-1185">Reference proteome</keyword>
<evidence type="ECO:0000256" key="1">
    <source>
        <dbReference type="ARBA" id="ARBA00023235"/>
    </source>
</evidence>
<organism evidence="3 4">
    <name type="scientific">Vagococcus acidifermentans</name>
    <dbReference type="NCBI Taxonomy" id="564710"/>
    <lineage>
        <taxon>Bacteria</taxon>
        <taxon>Bacillati</taxon>
        <taxon>Bacillota</taxon>
        <taxon>Bacilli</taxon>
        <taxon>Lactobacillales</taxon>
        <taxon>Enterococcaceae</taxon>
        <taxon>Vagococcus</taxon>
    </lineage>
</organism>
<dbReference type="Proteomes" id="UP000286773">
    <property type="component" value="Unassembled WGS sequence"/>
</dbReference>
<dbReference type="PANTHER" id="PTHR38041">
    <property type="entry name" value="CHORISMATE MUTASE"/>
    <property type="match status" value="1"/>
</dbReference>
<dbReference type="OrthoDB" id="9802281at2"/>
<feature type="domain" description="Chorismate mutase" evidence="2">
    <location>
        <begin position="1"/>
        <end position="86"/>
    </location>
</feature>
<dbReference type="NCBIfam" id="TIGR01805">
    <property type="entry name" value="CM_mono_grmpos"/>
    <property type="match status" value="1"/>
</dbReference>
<sequence>MLEKQREKIDTLDKQLVSLIEERFDVVQEVADIKQQHNIPVLDDEREKRVIQKVQSYVKNPEYRSVMGQVFQSMMDVSKDFQKEKMEKQD</sequence>
<dbReference type="GO" id="GO:0009697">
    <property type="term" value="P:salicylic acid biosynthetic process"/>
    <property type="evidence" value="ECO:0007669"/>
    <property type="project" value="TreeGrafter"/>
</dbReference>
<dbReference type="GO" id="GO:0046417">
    <property type="term" value="P:chorismate metabolic process"/>
    <property type="evidence" value="ECO:0007669"/>
    <property type="project" value="InterPro"/>
</dbReference>
<dbReference type="Gene3D" id="1.20.59.10">
    <property type="entry name" value="Chorismate mutase"/>
    <property type="match status" value="1"/>
</dbReference>
<comment type="caution">
    <text evidence="3">The sequence shown here is derived from an EMBL/GenBank/DDBJ whole genome shotgun (WGS) entry which is preliminary data.</text>
</comment>
<gene>
    <name evidence="3" type="ORF">CBF27_07125</name>
</gene>
<dbReference type="AlphaFoldDB" id="A0A430AUJ4"/>
<dbReference type="InterPro" id="IPR036263">
    <property type="entry name" value="Chorismate_II_sf"/>
</dbReference>
<dbReference type="InterPro" id="IPR051331">
    <property type="entry name" value="Chorismate_mutase-related"/>
</dbReference>
<proteinExistence type="predicted"/>
<dbReference type="InterPro" id="IPR036979">
    <property type="entry name" value="CM_dom_sf"/>
</dbReference>
<dbReference type="SMART" id="SM00830">
    <property type="entry name" value="CM_2"/>
    <property type="match status" value="1"/>
</dbReference>
<protein>
    <submittedName>
        <fullName evidence="3">Chorismate mutase</fullName>
    </submittedName>
</protein>
<dbReference type="EMBL" id="NGKC01000007">
    <property type="protein sequence ID" value="RSU11727.1"/>
    <property type="molecule type" value="Genomic_DNA"/>
</dbReference>